<evidence type="ECO:0000259" key="8">
    <source>
        <dbReference type="PROSITE" id="PS50011"/>
    </source>
</evidence>
<feature type="compositionally biased region" description="Basic residues" evidence="7">
    <location>
        <begin position="674"/>
        <end position="686"/>
    </location>
</feature>
<dbReference type="SUPFAM" id="SSF56112">
    <property type="entry name" value="Protein kinase-like (PK-like)"/>
    <property type="match status" value="1"/>
</dbReference>
<dbReference type="InterPro" id="IPR011009">
    <property type="entry name" value="Kinase-like_dom_sf"/>
</dbReference>
<dbReference type="PRINTS" id="PR00888">
    <property type="entry name" value="SM22CALPONIN"/>
</dbReference>
<feature type="compositionally biased region" description="Pro residues" evidence="7">
    <location>
        <begin position="120"/>
        <end position="132"/>
    </location>
</feature>
<dbReference type="InterPro" id="IPR008271">
    <property type="entry name" value="Ser/Thr_kinase_AS"/>
</dbReference>
<keyword evidence="11" id="KW-1185">Reference proteome</keyword>
<accession>A0A507DW19</accession>
<feature type="domain" description="Protein kinase" evidence="8">
    <location>
        <begin position="214"/>
        <end position="468"/>
    </location>
</feature>
<dbReference type="InterPro" id="IPR003096">
    <property type="entry name" value="SM22_calponin"/>
</dbReference>
<dbReference type="PROSITE" id="PS00108">
    <property type="entry name" value="PROTEIN_KINASE_ST"/>
    <property type="match status" value="1"/>
</dbReference>
<keyword evidence="5 6" id="KW-0067">ATP-binding</keyword>
<dbReference type="PROSITE" id="PS50021">
    <property type="entry name" value="CH"/>
    <property type="match status" value="1"/>
</dbReference>
<evidence type="ECO:0000256" key="4">
    <source>
        <dbReference type="ARBA" id="ARBA00022777"/>
    </source>
</evidence>
<feature type="region of interest" description="Disordered" evidence="7">
    <location>
        <begin position="637"/>
        <end position="732"/>
    </location>
</feature>
<dbReference type="GO" id="GO:0004674">
    <property type="term" value="F:protein serine/threonine kinase activity"/>
    <property type="evidence" value="ECO:0007669"/>
    <property type="project" value="UniProtKB-KW"/>
</dbReference>
<evidence type="ECO:0000256" key="1">
    <source>
        <dbReference type="ARBA" id="ARBA00022527"/>
    </source>
</evidence>
<keyword evidence="1" id="KW-0723">Serine/threonine-protein kinase</keyword>
<dbReference type="InterPro" id="IPR017441">
    <property type="entry name" value="Protein_kinase_ATP_BS"/>
</dbReference>
<dbReference type="GO" id="GO:0005524">
    <property type="term" value="F:ATP binding"/>
    <property type="evidence" value="ECO:0007669"/>
    <property type="project" value="UniProtKB-UniRule"/>
</dbReference>
<dbReference type="Pfam" id="PF00069">
    <property type="entry name" value="Pkinase"/>
    <property type="match status" value="1"/>
</dbReference>
<evidence type="ECO:0000256" key="3">
    <source>
        <dbReference type="ARBA" id="ARBA00022741"/>
    </source>
</evidence>
<evidence type="ECO:0000256" key="7">
    <source>
        <dbReference type="SAM" id="MobiDB-lite"/>
    </source>
</evidence>
<comment type="caution">
    <text evidence="10">The sequence shown here is derived from an EMBL/GenBank/DDBJ whole genome shotgun (WGS) entry which is preliminary data.</text>
</comment>
<feature type="region of interest" description="Disordered" evidence="7">
    <location>
        <begin position="592"/>
        <end position="618"/>
    </location>
</feature>
<dbReference type="PANTHER" id="PTHR11584">
    <property type="entry name" value="SERINE/THREONINE PROTEIN KINASE"/>
    <property type="match status" value="1"/>
</dbReference>
<reference evidence="10 11" key="1">
    <citation type="journal article" date="2019" name="Sci. Rep.">
        <title>Comparative genomics of chytrid fungi reveal insights into the obligate biotrophic and pathogenic lifestyle of Synchytrium endobioticum.</title>
        <authorList>
            <person name="van de Vossenberg B.T.L.H."/>
            <person name="Warris S."/>
            <person name="Nguyen H.D.T."/>
            <person name="van Gent-Pelzer M.P.E."/>
            <person name="Joly D.L."/>
            <person name="van de Geest H.C."/>
            <person name="Bonants P.J.M."/>
            <person name="Smith D.S."/>
            <person name="Levesque C.A."/>
            <person name="van der Lee T.A.J."/>
        </authorList>
    </citation>
    <scope>NUCLEOTIDE SEQUENCE [LARGE SCALE GENOMIC DNA]</scope>
    <source>
        <strain evidence="10 11">CBS 809.83</strain>
    </source>
</reference>
<keyword evidence="2" id="KW-0808">Transferase</keyword>
<evidence type="ECO:0000259" key="9">
    <source>
        <dbReference type="PROSITE" id="PS50021"/>
    </source>
</evidence>
<dbReference type="Proteomes" id="UP000318582">
    <property type="component" value="Unassembled WGS sequence"/>
</dbReference>
<dbReference type="PROSITE" id="PS50011">
    <property type="entry name" value="PROTEIN_KINASE_DOM"/>
    <property type="match status" value="1"/>
</dbReference>
<evidence type="ECO:0008006" key="12">
    <source>
        <dbReference type="Google" id="ProtNLM"/>
    </source>
</evidence>
<dbReference type="Gene3D" id="1.10.510.10">
    <property type="entry name" value="Transferase(Phosphotransferase) domain 1"/>
    <property type="match status" value="1"/>
</dbReference>
<dbReference type="Gene3D" id="1.10.418.10">
    <property type="entry name" value="Calponin-like domain"/>
    <property type="match status" value="1"/>
</dbReference>
<proteinExistence type="predicted"/>
<evidence type="ECO:0000256" key="6">
    <source>
        <dbReference type="PROSITE-ProRule" id="PRU10141"/>
    </source>
</evidence>
<dbReference type="SMART" id="SM00220">
    <property type="entry name" value="S_TKc"/>
    <property type="match status" value="1"/>
</dbReference>
<dbReference type="AlphaFoldDB" id="A0A507DW19"/>
<feature type="domain" description="Calponin-homology (CH)" evidence="9">
    <location>
        <begin position="1"/>
        <end position="77"/>
    </location>
</feature>
<feature type="region of interest" description="Disordered" evidence="7">
    <location>
        <begin position="111"/>
        <end position="200"/>
    </location>
</feature>
<dbReference type="InterPro" id="IPR001715">
    <property type="entry name" value="CH_dom"/>
</dbReference>
<dbReference type="PANTHER" id="PTHR11584:SF369">
    <property type="entry name" value="MITOGEN-ACTIVATED PROTEIN KINASE KINASE KINASE 19-RELATED"/>
    <property type="match status" value="1"/>
</dbReference>
<organism evidence="10 11">
    <name type="scientific">Powellomyces hirtus</name>
    <dbReference type="NCBI Taxonomy" id="109895"/>
    <lineage>
        <taxon>Eukaryota</taxon>
        <taxon>Fungi</taxon>
        <taxon>Fungi incertae sedis</taxon>
        <taxon>Chytridiomycota</taxon>
        <taxon>Chytridiomycota incertae sedis</taxon>
        <taxon>Chytridiomycetes</taxon>
        <taxon>Spizellomycetales</taxon>
        <taxon>Powellomycetaceae</taxon>
        <taxon>Powellomyces</taxon>
    </lineage>
</organism>
<evidence type="ECO:0000256" key="5">
    <source>
        <dbReference type="ARBA" id="ARBA00022840"/>
    </source>
</evidence>
<feature type="compositionally biased region" description="Polar residues" evidence="7">
    <location>
        <begin position="137"/>
        <end position="149"/>
    </location>
</feature>
<feature type="compositionally biased region" description="Basic and acidic residues" evidence="7">
    <location>
        <begin position="723"/>
        <end position="732"/>
    </location>
</feature>
<dbReference type="InterPro" id="IPR036872">
    <property type="entry name" value="CH_dom_sf"/>
</dbReference>
<dbReference type="SUPFAM" id="SSF47576">
    <property type="entry name" value="Calponin-homology domain, CH-domain"/>
    <property type="match status" value="1"/>
</dbReference>
<evidence type="ECO:0000313" key="11">
    <source>
        <dbReference type="Proteomes" id="UP000318582"/>
    </source>
</evidence>
<dbReference type="STRING" id="109895.A0A507DW19"/>
<evidence type="ECO:0000313" key="10">
    <source>
        <dbReference type="EMBL" id="TPX55969.1"/>
    </source>
</evidence>
<protein>
    <recommendedName>
        <fullName evidence="12">Protein kinase domain-containing protein</fullName>
    </recommendedName>
</protein>
<dbReference type="InterPro" id="IPR000719">
    <property type="entry name" value="Prot_kinase_dom"/>
</dbReference>
<dbReference type="CDD" id="cd06627">
    <property type="entry name" value="STKc_Cdc7_like"/>
    <property type="match status" value="1"/>
</dbReference>
<feature type="binding site" evidence="6">
    <location>
        <position position="243"/>
    </location>
    <ligand>
        <name>ATP</name>
        <dbReference type="ChEBI" id="CHEBI:30616"/>
    </ligand>
</feature>
<keyword evidence="3 6" id="KW-0547">Nucleotide-binding</keyword>
<dbReference type="PROSITE" id="PS00107">
    <property type="entry name" value="PROTEIN_KINASE_ATP"/>
    <property type="match status" value="1"/>
</dbReference>
<dbReference type="Pfam" id="PF00307">
    <property type="entry name" value="CH"/>
    <property type="match status" value="1"/>
</dbReference>
<feature type="compositionally biased region" description="Polar residues" evidence="7">
    <location>
        <begin position="687"/>
        <end position="706"/>
    </location>
</feature>
<dbReference type="EMBL" id="QEAQ01000090">
    <property type="protein sequence ID" value="TPX55969.1"/>
    <property type="molecule type" value="Genomic_DNA"/>
</dbReference>
<evidence type="ECO:0000256" key="2">
    <source>
        <dbReference type="ARBA" id="ARBA00022679"/>
    </source>
</evidence>
<keyword evidence="4" id="KW-0418">Kinase</keyword>
<sequence length="732" mass="79081">MPIDPYRLINKLRPGSIRVISTRDAPFLQMENINRFLTASKNLGLKGHELFQTVDLFEGKEMQQVIVTILTIARVIAGAPLKSRPPDQVNPYRDNVIIHDPVTIDEPVVAHEPVPSTTPTLPPKFPSLPPAPYLHTKSASASQFSTPSLEPSPIETDKPVPKTPGSKLKKSESDVAVRSPRRRTESPHRSRPSRASGSVRSAKGLMEKVVVGNYQLGSGIGKGQFGAVYQALNIETGQIAAIKRIPLADRKEQGVKDLMQEVELLKSLAHPNIVKYLGFMLQEGYLNIILEFMECGSLQSVMKKYGLLIPEKLAAVYSEDILRGLVYLHDQGVVHCDLKCANILTTKDSNVKLSDFGVSKVLNGVGEDEGAIAGTPYWMAPEIIELKGASTASDIWSLGCTVIEMITGKPPYLDLKNPMTALFRIVEDESPPLPADISPELRDFFSLCFQRDVSKRATARDLLNHEWIIKKYKDARTAEESLKLLEVGAKIIQESALQTSPIASTKPVDLDTLAAASQSSGSAPIDLSTNNAAEIPPNGKVAGDMANFSPIVTSTISDAAEDPVSRLLAHQEEDENDVERPVIKSRNGHLDMQAPLHHSSQPAHEADDGESARPPSPTTAAINAIISDLSIKVDLSGSTTTKKDKPAEHTGGSGASQAKVPGTASPSAVSPLLPRKKTLGHKKKLRPTSSPITPLTGGKSDSTPQKSTHKSKRKSYSGASGSVDKDKDCTIM</sequence>
<gene>
    <name evidence="10" type="ORF">PhCBS80983_g04896</name>
</gene>
<name>A0A507DW19_9FUNG</name>